<dbReference type="EC" id="1.1.1.49" evidence="7"/>
<keyword evidence="6 7" id="KW-0119">Carbohydrate metabolism</keyword>
<dbReference type="NCBIfam" id="TIGR00871">
    <property type="entry name" value="zwf"/>
    <property type="match status" value="1"/>
</dbReference>
<comment type="pathway">
    <text evidence="1 7">Carbohydrate degradation; pentose phosphate pathway; D-ribulose 5-phosphate from D-glucose 6-phosphate (oxidative stage): step 1/3.</text>
</comment>
<comment type="catalytic activity">
    <reaction evidence="7">
        <text>D-glucose 6-phosphate + NADP(+) = 6-phospho-D-glucono-1,5-lactone + NADPH + H(+)</text>
        <dbReference type="Rhea" id="RHEA:15841"/>
        <dbReference type="ChEBI" id="CHEBI:15378"/>
        <dbReference type="ChEBI" id="CHEBI:57783"/>
        <dbReference type="ChEBI" id="CHEBI:57955"/>
        <dbReference type="ChEBI" id="CHEBI:58349"/>
        <dbReference type="ChEBI" id="CHEBI:61548"/>
        <dbReference type="EC" id="1.1.1.49"/>
    </reaction>
</comment>
<evidence type="ECO:0000256" key="7">
    <source>
        <dbReference type="HAMAP-Rule" id="MF_00966"/>
    </source>
</evidence>
<dbReference type="GO" id="GO:0050661">
    <property type="term" value="F:NADP binding"/>
    <property type="evidence" value="ECO:0007669"/>
    <property type="project" value="UniProtKB-UniRule"/>
</dbReference>
<evidence type="ECO:0000256" key="2">
    <source>
        <dbReference type="ARBA" id="ARBA00009975"/>
    </source>
</evidence>
<feature type="binding site" evidence="7">
    <location>
        <position position="242"/>
    </location>
    <ligand>
        <name>substrate</name>
    </ligand>
</feature>
<dbReference type="InterPro" id="IPR022675">
    <property type="entry name" value="G6P_DH_C"/>
</dbReference>
<keyword evidence="5 7" id="KW-0560">Oxidoreductase</keyword>
<dbReference type="InterPro" id="IPR019796">
    <property type="entry name" value="G6P_DH_AS"/>
</dbReference>
<dbReference type="Pfam" id="PF02781">
    <property type="entry name" value="G6PD_C"/>
    <property type="match status" value="1"/>
</dbReference>
<dbReference type="Proteomes" id="UP000092683">
    <property type="component" value="Unassembled WGS sequence"/>
</dbReference>
<keyword evidence="4 7" id="KW-0521">NADP</keyword>
<evidence type="ECO:0000313" key="11">
    <source>
        <dbReference type="Proteomes" id="UP000092683"/>
    </source>
</evidence>
<gene>
    <name evidence="7" type="primary">zwf</name>
    <name evidence="10" type="ORF">A5677_06225</name>
</gene>
<dbReference type="PANTHER" id="PTHR23429:SF0">
    <property type="entry name" value="GLUCOSE-6-PHOSPHATE 1-DEHYDROGENASE"/>
    <property type="match status" value="1"/>
</dbReference>
<keyword evidence="3 7" id="KW-0313">Glucose metabolism</keyword>
<sequence length="481" mass="53749">MTFGGAGLADGGDNASSKDNASNKLVIFGITGDLARKMTYRALYRLEARELLDVPIIGVASDDIPLEKLVGRARDAIKASGEKFDDAVFDRLAGRLSYLHGDVTDQELYGRLAKEIGKDCRPLYYLEMPPSLFAPIVENLAKADLLEGARVAVEKPFGHDLASARDLNARLRAVLDEDQILRVDHFLGKQPVEELQYLRFANNALAKLWDRDSISEIHITMAEDFGIEDRGKFYDAVGALRDVVQNHLLQVLALVAMDPPVGPSADDLNDKKAEVFRAMPALDPDRCVRGQYRGYTDVAGVAKDSQTETYVALRTEIDNWRWAGVPIFLRAGKALPERVTEVRMFLHHVPGFSFLPNRRPPEPNQIVLRIDPDPGMRLQLSAQVGDGWHDVHLDSSFAEDLGEAVRPYERLLYAALTGDRQLFAREDAIEETWRIVQPVLDKPGRIHHYDQGSWGPEAAQSLLHGHRSWQGPWLPKHPSSQ</sequence>
<dbReference type="RefSeq" id="WP_065442371.1">
    <property type="nucleotide sequence ID" value="NZ_MBEC01000089.1"/>
</dbReference>
<evidence type="ECO:0000259" key="9">
    <source>
        <dbReference type="Pfam" id="PF02781"/>
    </source>
</evidence>
<dbReference type="SUPFAM" id="SSF51735">
    <property type="entry name" value="NAD(P)-binding Rossmann-fold domains"/>
    <property type="match status" value="1"/>
</dbReference>
<evidence type="ECO:0000313" key="10">
    <source>
        <dbReference type="EMBL" id="OCB44261.1"/>
    </source>
</evidence>
<name>A0A1B9CPD4_MYCMA</name>
<dbReference type="Pfam" id="PF00479">
    <property type="entry name" value="G6PD_N"/>
    <property type="match status" value="1"/>
</dbReference>
<dbReference type="InterPro" id="IPR022674">
    <property type="entry name" value="G6P_DH_NAD-bd"/>
</dbReference>
<dbReference type="OrthoDB" id="9802739at2"/>
<feature type="binding site" evidence="7">
    <location>
        <position position="61"/>
    </location>
    <ligand>
        <name>NADP(+)</name>
        <dbReference type="ChEBI" id="CHEBI:58349"/>
    </ligand>
</feature>
<dbReference type="AlphaFoldDB" id="A0A1B9CPD4"/>
<feature type="domain" description="Glucose-6-phosphate dehydrogenase NAD-binding" evidence="8">
    <location>
        <begin position="26"/>
        <end position="193"/>
    </location>
</feature>
<dbReference type="UniPathway" id="UPA00115">
    <property type="reaction ID" value="UER00408"/>
</dbReference>
<accession>A0A1B9CPD4</accession>
<dbReference type="PROSITE" id="PS00069">
    <property type="entry name" value="G6P_DEHYDROGENASE"/>
    <property type="match status" value="1"/>
</dbReference>
<comment type="caution">
    <text evidence="10">The sequence shown here is derived from an EMBL/GenBank/DDBJ whole genome shotgun (WGS) entry which is preliminary data.</text>
</comment>
<organism evidence="10 11">
    <name type="scientific">Mycobacterium malmoense</name>
    <dbReference type="NCBI Taxonomy" id="1780"/>
    <lineage>
        <taxon>Bacteria</taxon>
        <taxon>Bacillati</taxon>
        <taxon>Actinomycetota</taxon>
        <taxon>Actinomycetes</taxon>
        <taxon>Mycobacteriales</taxon>
        <taxon>Mycobacteriaceae</taxon>
        <taxon>Mycobacterium</taxon>
    </lineage>
</organism>
<evidence type="ECO:0000256" key="1">
    <source>
        <dbReference type="ARBA" id="ARBA00004937"/>
    </source>
</evidence>
<evidence type="ECO:0000256" key="5">
    <source>
        <dbReference type="ARBA" id="ARBA00023002"/>
    </source>
</evidence>
<dbReference type="EMBL" id="MBEE01000249">
    <property type="protein sequence ID" value="OCB44261.1"/>
    <property type="molecule type" value="Genomic_DNA"/>
</dbReference>
<evidence type="ECO:0000259" key="8">
    <source>
        <dbReference type="Pfam" id="PF00479"/>
    </source>
</evidence>
<feature type="binding site" evidence="7">
    <location>
        <position position="189"/>
    </location>
    <ligand>
        <name>substrate</name>
    </ligand>
</feature>
<comment type="caution">
    <text evidence="7">Lacks conserved residue(s) required for the propagation of feature annotation.</text>
</comment>
<feature type="domain" description="Glucose-6-phosphate dehydrogenase C-terminal" evidence="9">
    <location>
        <begin position="197"/>
        <end position="469"/>
    </location>
</feature>
<evidence type="ECO:0000256" key="6">
    <source>
        <dbReference type="ARBA" id="ARBA00023277"/>
    </source>
</evidence>
<evidence type="ECO:0000256" key="4">
    <source>
        <dbReference type="ARBA" id="ARBA00022857"/>
    </source>
</evidence>
<feature type="binding site" evidence="7">
    <location>
        <begin position="102"/>
        <end position="103"/>
    </location>
    <ligand>
        <name>NADP(+)</name>
        <dbReference type="ChEBI" id="CHEBI:58349"/>
    </ligand>
</feature>
<dbReference type="SUPFAM" id="SSF55347">
    <property type="entry name" value="Glyceraldehyde-3-phosphate dehydrogenase-like, C-terminal domain"/>
    <property type="match status" value="1"/>
</dbReference>
<dbReference type="PIRSF" id="PIRSF000110">
    <property type="entry name" value="G6PD"/>
    <property type="match status" value="1"/>
</dbReference>
<protein>
    <recommendedName>
        <fullName evidence="7">Glucose-6-phosphate 1-dehydrogenase</fullName>
        <shortName evidence="7">G6PD</shortName>
        <ecNumber evidence="7">1.1.1.49</ecNumber>
    </recommendedName>
</protein>
<feature type="binding site" evidence="7">
    <location>
        <position position="223"/>
    </location>
    <ligand>
        <name>substrate</name>
    </ligand>
</feature>
<dbReference type="HAMAP" id="MF_00966">
    <property type="entry name" value="G6PD"/>
    <property type="match status" value="1"/>
</dbReference>
<comment type="similarity">
    <text evidence="2 7">Belongs to the glucose-6-phosphate dehydrogenase family.</text>
</comment>
<dbReference type="NCBIfam" id="NF009492">
    <property type="entry name" value="PRK12853.1-3"/>
    <property type="match status" value="1"/>
</dbReference>
<dbReference type="PANTHER" id="PTHR23429">
    <property type="entry name" value="GLUCOSE-6-PHOSPHATE 1-DEHYDROGENASE G6PD"/>
    <property type="match status" value="1"/>
</dbReference>
<dbReference type="GO" id="GO:0006006">
    <property type="term" value="P:glucose metabolic process"/>
    <property type="evidence" value="ECO:0007669"/>
    <property type="project" value="UniProtKB-KW"/>
</dbReference>
<dbReference type="Gene3D" id="3.30.360.10">
    <property type="entry name" value="Dihydrodipicolinate Reductase, domain 2"/>
    <property type="match status" value="1"/>
</dbReference>
<evidence type="ECO:0000256" key="3">
    <source>
        <dbReference type="ARBA" id="ARBA00022526"/>
    </source>
</evidence>
<comment type="function">
    <text evidence="7">Catalyzes the oxidation of glucose 6-phosphate to 6-phosphogluconolactone.</text>
</comment>
<proteinExistence type="inferred from homology"/>
<dbReference type="Gene3D" id="3.40.50.720">
    <property type="entry name" value="NAD(P)-binding Rossmann-like Domain"/>
    <property type="match status" value="1"/>
</dbReference>
<dbReference type="InterPro" id="IPR001282">
    <property type="entry name" value="G6P_DH"/>
</dbReference>
<dbReference type="GO" id="GO:0005829">
    <property type="term" value="C:cytosol"/>
    <property type="evidence" value="ECO:0007669"/>
    <property type="project" value="TreeGrafter"/>
</dbReference>
<reference evidence="10 11" key="1">
    <citation type="submission" date="2016-06" db="EMBL/GenBank/DDBJ databases">
        <authorList>
            <person name="Kjaerup R.B."/>
            <person name="Dalgaard T.S."/>
            <person name="Juul-Madsen H.R."/>
        </authorList>
    </citation>
    <scope>NUCLEOTIDE SEQUENCE [LARGE SCALE GENOMIC DNA]</scope>
    <source>
        <strain evidence="10 11">E3012</strain>
    </source>
</reference>
<dbReference type="GO" id="GO:0004345">
    <property type="term" value="F:glucose-6-phosphate dehydrogenase activity"/>
    <property type="evidence" value="ECO:0007669"/>
    <property type="project" value="UniProtKB-UniRule"/>
</dbReference>
<dbReference type="PRINTS" id="PR00079">
    <property type="entry name" value="G6PDHDRGNASE"/>
</dbReference>
<feature type="binding site" evidence="7">
    <location>
        <position position="185"/>
    </location>
    <ligand>
        <name>substrate</name>
    </ligand>
</feature>
<feature type="binding site" evidence="7">
    <location>
        <position position="333"/>
    </location>
    <ligand>
        <name>substrate</name>
    </ligand>
</feature>
<dbReference type="GO" id="GO:0009051">
    <property type="term" value="P:pentose-phosphate shunt, oxidative branch"/>
    <property type="evidence" value="ECO:0007669"/>
    <property type="project" value="TreeGrafter"/>
</dbReference>
<feature type="binding site" evidence="7">
    <location>
        <position position="155"/>
    </location>
    <ligand>
        <name>NADP(+)</name>
        <dbReference type="ChEBI" id="CHEBI:58349"/>
    </ligand>
</feature>
<dbReference type="InterPro" id="IPR036291">
    <property type="entry name" value="NAD(P)-bd_dom_sf"/>
</dbReference>
<feature type="active site" description="Proton acceptor" evidence="7">
    <location>
        <position position="247"/>
    </location>
</feature>